<dbReference type="Proteomes" id="UP000011715">
    <property type="component" value="Unassembled WGS sequence"/>
</dbReference>
<reference evidence="3" key="5">
    <citation type="submission" date="2015-06" db="UniProtKB">
        <authorList>
            <consortium name="EnsemblFungi"/>
        </authorList>
    </citation>
    <scope>IDENTIFICATION</scope>
    <source>
        <strain evidence="3">ATCC 64411</strain>
    </source>
</reference>
<name>A0A0C4DZT1_MAGP6</name>
<keyword evidence="4" id="KW-1185">Reference proteome</keyword>
<reference evidence="2" key="1">
    <citation type="submission" date="2010-05" db="EMBL/GenBank/DDBJ databases">
        <title>The Genome Sequence of Magnaporthe poae strain ATCC 64411.</title>
        <authorList>
            <consortium name="The Broad Institute Genome Sequencing Platform"/>
            <consortium name="Broad Institute Genome Sequencing Center for Infectious Disease"/>
            <person name="Ma L.-J."/>
            <person name="Dead R."/>
            <person name="Young S."/>
            <person name="Zeng Q."/>
            <person name="Koehrsen M."/>
            <person name="Alvarado L."/>
            <person name="Berlin A."/>
            <person name="Chapman S.B."/>
            <person name="Chen Z."/>
            <person name="Freedman E."/>
            <person name="Gellesch M."/>
            <person name="Goldberg J."/>
            <person name="Griggs A."/>
            <person name="Gujja S."/>
            <person name="Heilman E.R."/>
            <person name="Heiman D."/>
            <person name="Hepburn T."/>
            <person name="Howarth C."/>
            <person name="Jen D."/>
            <person name="Larson L."/>
            <person name="Mehta T."/>
            <person name="Neiman D."/>
            <person name="Pearson M."/>
            <person name="Roberts A."/>
            <person name="Saif S."/>
            <person name="Shea T."/>
            <person name="Shenoy N."/>
            <person name="Sisk P."/>
            <person name="Stolte C."/>
            <person name="Sykes S."/>
            <person name="Walk T."/>
            <person name="White J."/>
            <person name="Yandava C."/>
            <person name="Haas B."/>
            <person name="Nusbaum C."/>
            <person name="Birren B."/>
        </authorList>
    </citation>
    <scope>NUCLEOTIDE SEQUENCE</scope>
    <source>
        <strain evidence="2">ATCC 64411</strain>
    </source>
</reference>
<feature type="region of interest" description="Disordered" evidence="1">
    <location>
        <begin position="64"/>
        <end position="83"/>
    </location>
</feature>
<proteinExistence type="predicted"/>
<evidence type="ECO:0000313" key="4">
    <source>
        <dbReference type="Proteomes" id="UP000011715"/>
    </source>
</evidence>
<gene>
    <name evidence="2" type="ORF">MAPG_05588</name>
</gene>
<accession>A0A0C4DZT1</accession>
<dbReference type="AlphaFoldDB" id="A0A0C4DZT1"/>
<organism evidence="3 4">
    <name type="scientific">Magnaporthiopsis poae (strain ATCC 64411 / 73-15)</name>
    <name type="common">Kentucky bluegrass fungus</name>
    <name type="synonym">Magnaporthe poae</name>
    <dbReference type="NCBI Taxonomy" id="644358"/>
    <lineage>
        <taxon>Eukaryota</taxon>
        <taxon>Fungi</taxon>
        <taxon>Dikarya</taxon>
        <taxon>Ascomycota</taxon>
        <taxon>Pezizomycotina</taxon>
        <taxon>Sordariomycetes</taxon>
        <taxon>Sordariomycetidae</taxon>
        <taxon>Magnaporthales</taxon>
        <taxon>Magnaporthaceae</taxon>
        <taxon>Magnaporthiopsis</taxon>
    </lineage>
</organism>
<evidence type="ECO:0000313" key="2">
    <source>
        <dbReference type="EMBL" id="KLU86576.1"/>
    </source>
</evidence>
<reference evidence="3" key="4">
    <citation type="journal article" date="2015" name="G3 (Bethesda)">
        <title>Genome sequences of three phytopathogenic species of the Magnaporthaceae family of fungi.</title>
        <authorList>
            <person name="Okagaki L.H."/>
            <person name="Nunes C.C."/>
            <person name="Sailsbery J."/>
            <person name="Clay B."/>
            <person name="Brown D."/>
            <person name="John T."/>
            <person name="Oh Y."/>
            <person name="Young N."/>
            <person name="Fitzgerald M."/>
            <person name="Haas B.J."/>
            <person name="Zeng Q."/>
            <person name="Young S."/>
            <person name="Adiconis X."/>
            <person name="Fan L."/>
            <person name="Levin J.Z."/>
            <person name="Mitchell T.K."/>
            <person name="Okubara P.A."/>
            <person name="Farman M.L."/>
            <person name="Kohn L.M."/>
            <person name="Birren B."/>
            <person name="Ma L.-J."/>
            <person name="Dean R.A."/>
        </authorList>
    </citation>
    <scope>NUCLEOTIDE SEQUENCE</scope>
    <source>
        <strain evidence="3">ATCC 64411 / 73-15</strain>
    </source>
</reference>
<evidence type="ECO:0000256" key="1">
    <source>
        <dbReference type="SAM" id="MobiDB-lite"/>
    </source>
</evidence>
<protein>
    <submittedName>
        <fullName evidence="2 3">Uncharacterized protein</fullName>
    </submittedName>
</protein>
<dbReference type="EMBL" id="ADBL01001334">
    <property type="status" value="NOT_ANNOTATED_CDS"/>
    <property type="molecule type" value="Genomic_DNA"/>
</dbReference>
<dbReference type="EMBL" id="GL876969">
    <property type="protein sequence ID" value="KLU86576.1"/>
    <property type="molecule type" value="Genomic_DNA"/>
</dbReference>
<evidence type="ECO:0000313" key="3">
    <source>
        <dbReference type="EnsemblFungi" id="MAPG_05588T0"/>
    </source>
</evidence>
<reference evidence="4" key="2">
    <citation type="submission" date="2010-05" db="EMBL/GenBank/DDBJ databases">
        <title>The genome sequence of Magnaporthe poae strain ATCC 64411.</title>
        <authorList>
            <person name="Ma L.-J."/>
            <person name="Dead R."/>
            <person name="Young S."/>
            <person name="Zeng Q."/>
            <person name="Koehrsen M."/>
            <person name="Alvarado L."/>
            <person name="Berlin A."/>
            <person name="Chapman S.B."/>
            <person name="Chen Z."/>
            <person name="Freedman E."/>
            <person name="Gellesch M."/>
            <person name="Goldberg J."/>
            <person name="Griggs A."/>
            <person name="Gujja S."/>
            <person name="Heilman E.R."/>
            <person name="Heiman D."/>
            <person name="Hepburn T."/>
            <person name="Howarth C."/>
            <person name="Jen D."/>
            <person name="Larson L."/>
            <person name="Mehta T."/>
            <person name="Neiman D."/>
            <person name="Pearson M."/>
            <person name="Roberts A."/>
            <person name="Saif S."/>
            <person name="Shea T."/>
            <person name="Shenoy N."/>
            <person name="Sisk P."/>
            <person name="Stolte C."/>
            <person name="Sykes S."/>
            <person name="Walk T."/>
            <person name="White J."/>
            <person name="Yandava C."/>
            <person name="Haas B."/>
            <person name="Nusbaum C."/>
            <person name="Birren B."/>
        </authorList>
    </citation>
    <scope>NUCLEOTIDE SEQUENCE [LARGE SCALE GENOMIC DNA]</scope>
    <source>
        <strain evidence="4">ATCC 64411 / 73-15</strain>
    </source>
</reference>
<sequence length="202" mass="22014">RSWDFGPLGRRGIQSERSRRRRGALLALESRLQGSQSCFLGCPGAGVGGTCGLWGTRPGPLAKPSFPWSPPRQVGGCSRPGSVSRPASGGGRFCCFSPRALAPKKRGNVQESTTHPVCVWARLVPFSGPAPVISRVSVGLRDIFSKYSTSSTTVIPHWHHSSALWPTEKKDTDDDMRTGIGGMCWRWKQGEERQAIIEENVK</sequence>
<dbReference type="EnsemblFungi" id="MAPG_05588T0">
    <property type="protein sequence ID" value="MAPG_05588T0"/>
    <property type="gene ID" value="MAPG_05588"/>
</dbReference>
<reference evidence="2" key="3">
    <citation type="submission" date="2011-03" db="EMBL/GenBank/DDBJ databases">
        <title>Annotation of Magnaporthe poae ATCC 64411.</title>
        <authorList>
            <person name="Ma L.-J."/>
            <person name="Dead R."/>
            <person name="Young S.K."/>
            <person name="Zeng Q."/>
            <person name="Gargeya S."/>
            <person name="Fitzgerald M."/>
            <person name="Haas B."/>
            <person name="Abouelleil A."/>
            <person name="Alvarado L."/>
            <person name="Arachchi H.M."/>
            <person name="Berlin A."/>
            <person name="Brown A."/>
            <person name="Chapman S.B."/>
            <person name="Chen Z."/>
            <person name="Dunbar C."/>
            <person name="Freedman E."/>
            <person name="Gearin G."/>
            <person name="Gellesch M."/>
            <person name="Goldberg J."/>
            <person name="Griggs A."/>
            <person name="Gujja S."/>
            <person name="Heiman D."/>
            <person name="Howarth C."/>
            <person name="Larson L."/>
            <person name="Lui A."/>
            <person name="MacDonald P.J.P."/>
            <person name="Mehta T."/>
            <person name="Montmayeur A."/>
            <person name="Murphy C."/>
            <person name="Neiman D."/>
            <person name="Pearson M."/>
            <person name="Priest M."/>
            <person name="Roberts A."/>
            <person name="Saif S."/>
            <person name="Shea T."/>
            <person name="Shenoy N."/>
            <person name="Sisk P."/>
            <person name="Stolte C."/>
            <person name="Sykes S."/>
            <person name="Yandava C."/>
            <person name="Wortman J."/>
            <person name="Nusbaum C."/>
            <person name="Birren B."/>
        </authorList>
    </citation>
    <scope>NUCLEOTIDE SEQUENCE</scope>
    <source>
        <strain evidence="2">ATCC 64411</strain>
    </source>
</reference>
<dbReference type="VEuPathDB" id="FungiDB:MAPG_05588"/>